<evidence type="ECO:0000256" key="1">
    <source>
        <dbReference type="SAM" id="SignalP"/>
    </source>
</evidence>
<gene>
    <name evidence="2" type="ORF">GSLYS_00006352001</name>
</gene>
<evidence type="ECO:0000313" key="3">
    <source>
        <dbReference type="Proteomes" id="UP001497497"/>
    </source>
</evidence>
<protein>
    <submittedName>
        <fullName evidence="2">Uncharacterized protein</fullName>
    </submittedName>
</protein>
<reference evidence="2 3" key="1">
    <citation type="submission" date="2024-04" db="EMBL/GenBank/DDBJ databases">
        <authorList>
            <consortium name="Genoscope - CEA"/>
            <person name="William W."/>
        </authorList>
    </citation>
    <scope>NUCLEOTIDE SEQUENCE [LARGE SCALE GENOMIC DNA]</scope>
</reference>
<feature type="chain" id="PRO_5044021973" evidence="1">
    <location>
        <begin position="20"/>
        <end position="117"/>
    </location>
</feature>
<keyword evidence="3" id="KW-1185">Reference proteome</keyword>
<comment type="caution">
    <text evidence="2">The sequence shown here is derived from an EMBL/GenBank/DDBJ whole genome shotgun (WGS) entry which is preliminary data.</text>
</comment>
<dbReference type="AlphaFoldDB" id="A0AAV2HF66"/>
<dbReference type="Proteomes" id="UP001497497">
    <property type="component" value="Unassembled WGS sequence"/>
</dbReference>
<feature type="signal peptide" evidence="1">
    <location>
        <begin position="1"/>
        <end position="19"/>
    </location>
</feature>
<accession>A0AAV2HF66</accession>
<evidence type="ECO:0000313" key="2">
    <source>
        <dbReference type="EMBL" id="CAL1532273.1"/>
    </source>
</evidence>
<keyword evidence="1" id="KW-0732">Signal</keyword>
<sequence>MEQGMLMLIIFLSFAGAYGETGTYFITAPQTIYRGGIFDISIDILKDNVSVPVEASLQDSVYNSVHNRYDVVTLKTMKGNFIKGVTGTLSFAIDANITCNTCSLRLKGQGPLQFEAS</sequence>
<feature type="non-terminal residue" evidence="2">
    <location>
        <position position="117"/>
    </location>
</feature>
<dbReference type="EMBL" id="CAXITT010000112">
    <property type="protein sequence ID" value="CAL1532273.1"/>
    <property type="molecule type" value="Genomic_DNA"/>
</dbReference>
<proteinExistence type="predicted"/>
<organism evidence="2 3">
    <name type="scientific">Lymnaea stagnalis</name>
    <name type="common">Great pond snail</name>
    <name type="synonym">Helix stagnalis</name>
    <dbReference type="NCBI Taxonomy" id="6523"/>
    <lineage>
        <taxon>Eukaryota</taxon>
        <taxon>Metazoa</taxon>
        <taxon>Spiralia</taxon>
        <taxon>Lophotrochozoa</taxon>
        <taxon>Mollusca</taxon>
        <taxon>Gastropoda</taxon>
        <taxon>Heterobranchia</taxon>
        <taxon>Euthyneura</taxon>
        <taxon>Panpulmonata</taxon>
        <taxon>Hygrophila</taxon>
        <taxon>Lymnaeoidea</taxon>
        <taxon>Lymnaeidae</taxon>
        <taxon>Lymnaea</taxon>
    </lineage>
</organism>
<name>A0AAV2HF66_LYMST</name>